<organism evidence="1 2">
    <name type="scientific">Campylobacter phage PC5</name>
    <dbReference type="NCBI Taxonomy" id="1541690"/>
    <lineage>
        <taxon>Viruses</taxon>
        <taxon>Duplodnaviria</taxon>
        <taxon>Heunggongvirae</taxon>
        <taxon>Uroviricota</taxon>
        <taxon>Caudoviricetes</taxon>
        <taxon>Connertonviridae</taxon>
        <taxon>Fletchervirus</taxon>
        <taxon>Fletchervirus PC5</taxon>
    </lineage>
</organism>
<name>A0A1B0XW15_9CAUD</name>
<dbReference type="Proteomes" id="UP000221511">
    <property type="component" value="Segment"/>
</dbReference>
<dbReference type="EMBL" id="KX229736">
    <property type="protein sequence ID" value="ANH51292.2"/>
    <property type="molecule type" value="Genomic_DNA"/>
</dbReference>
<evidence type="ECO:0000313" key="2">
    <source>
        <dbReference type="Proteomes" id="UP000221511"/>
    </source>
</evidence>
<sequence>MTKDIIINNRHYCLNVWKIKDEIGILHQFIDWIELPLEDQVNKIADILIPQTKDLDYISRLYIMIILSSYANGDYSYILLTCPHCGNPIDTRINIRENLEFIPPKTVEVEINNKKYTISKQNIELCNELPLKDYNSILNQLNDDGDLKLCAKVKCIMCNNDVLAIRELKDLFENYVIMLDLEWYYSTLKYFISQLGFSKTDFDSLYPFEIELLINEDKNE</sequence>
<keyword evidence="2" id="KW-1185">Reference proteome</keyword>
<reference evidence="1 2" key="1">
    <citation type="submission" date="2016-05" db="EMBL/GenBank/DDBJ databases">
        <title>Campylobacter bacteriophages isolated in Slovenia.</title>
        <authorList>
            <person name="Janez N."/>
            <person name="Peterka M."/>
            <person name="Accetto T."/>
        </authorList>
    </citation>
    <scope>NUCLEOTIDE SEQUENCE [LARGE SCALE GENOMIC DNA]</scope>
</reference>
<evidence type="ECO:0000313" key="1">
    <source>
        <dbReference type="EMBL" id="ANH51292.2"/>
    </source>
</evidence>
<proteinExistence type="predicted"/>
<protein>
    <submittedName>
        <fullName evidence="1">Uncharacterized protein</fullName>
    </submittedName>
</protein>
<gene>
    <name evidence="1" type="ORF">PC5_00173</name>
</gene>
<accession>A0A1B0XW15</accession>